<protein>
    <submittedName>
        <fullName evidence="5">FMN reductase</fullName>
    </submittedName>
</protein>
<accession>A0A1I7MHN9</accession>
<proteinExistence type="predicted"/>
<organism evidence="5 6">
    <name type="scientific">Micrococcus terreus</name>
    <dbReference type="NCBI Taxonomy" id="574650"/>
    <lineage>
        <taxon>Bacteria</taxon>
        <taxon>Bacillati</taxon>
        <taxon>Actinomycetota</taxon>
        <taxon>Actinomycetes</taxon>
        <taxon>Micrococcales</taxon>
        <taxon>Micrococcaceae</taxon>
        <taxon>Micrococcus</taxon>
    </lineage>
</organism>
<keyword evidence="3" id="KW-0560">Oxidoreductase</keyword>
<dbReference type="OrthoDB" id="1643408at2"/>
<dbReference type="NCBIfam" id="TIGR04037">
    <property type="entry name" value="LLM_duo_CE1759"/>
    <property type="match status" value="1"/>
</dbReference>
<dbReference type="InterPro" id="IPR005025">
    <property type="entry name" value="FMN_Rdtase-like_dom"/>
</dbReference>
<dbReference type="Proteomes" id="UP000198881">
    <property type="component" value="Unassembled WGS sequence"/>
</dbReference>
<dbReference type="RefSeq" id="WP_091694929.1">
    <property type="nucleotide sequence ID" value="NZ_FPCG01000002.1"/>
</dbReference>
<dbReference type="AlphaFoldDB" id="A0A1I7MHN9"/>
<dbReference type="SUPFAM" id="SSF52218">
    <property type="entry name" value="Flavoproteins"/>
    <property type="match status" value="1"/>
</dbReference>
<reference evidence="5 6" key="1">
    <citation type="submission" date="2016-10" db="EMBL/GenBank/DDBJ databases">
        <authorList>
            <person name="de Groot N.N."/>
        </authorList>
    </citation>
    <scope>NUCLEOTIDE SEQUENCE [LARGE SCALE GENOMIC DNA]</scope>
    <source>
        <strain evidence="5 6">CGMCC 1.7054</strain>
    </source>
</reference>
<keyword evidence="2" id="KW-0288">FMN</keyword>
<keyword evidence="6" id="KW-1185">Reference proteome</keyword>
<dbReference type="Pfam" id="PF03358">
    <property type="entry name" value="FMN_red"/>
    <property type="match status" value="1"/>
</dbReference>
<evidence type="ECO:0000313" key="6">
    <source>
        <dbReference type="Proteomes" id="UP000198881"/>
    </source>
</evidence>
<evidence type="ECO:0000259" key="4">
    <source>
        <dbReference type="Pfam" id="PF03358"/>
    </source>
</evidence>
<dbReference type="Gene3D" id="3.40.50.360">
    <property type="match status" value="1"/>
</dbReference>
<dbReference type="PANTHER" id="PTHR43408:SF2">
    <property type="entry name" value="FMN REDUCTASE (NADPH)"/>
    <property type="match status" value="1"/>
</dbReference>
<evidence type="ECO:0000256" key="2">
    <source>
        <dbReference type="ARBA" id="ARBA00022643"/>
    </source>
</evidence>
<dbReference type="InterPro" id="IPR029039">
    <property type="entry name" value="Flavoprotein-like_sf"/>
</dbReference>
<evidence type="ECO:0000256" key="1">
    <source>
        <dbReference type="ARBA" id="ARBA00022630"/>
    </source>
</evidence>
<sequence>MSQNAFDSGFESAFESTDPFTSQARHIAVVSGGLSDPSSTRKLADRLAEAATSYLSDRGIVPEVHVIELRLLATDLAEAMVNPARSEALTQALSQVEQADGIIAVSPTFKASYSGLFKSFWDLVEDGSVTNVPVLLGATGGTARHSLMIDTALRPLFSYLRTKVMPTAVFAASDDWGEVEGGTESTRTAPLQSRVRAAGVDFAEVVGRLPARPRRSTGESKPLEVIPFDQLLRGN</sequence>
<gene>
    <name evidence="5" type="ORF">SAMN04487966_102332</name>
</gene>
<feature type="domain" description="NADPH-dependent FMN reductase-like" evidence="4">
    <location>
        <begin position="27"/>
        <end position="176"/>
    </location>
</feature>
<evidence type="ECO:0000313" key="5">
    <source>
        <dbReference type="EMBL" id="SFV21390.1"/>
    </source>
</evidence>
<evidence type="ECO:0000256" key="3">
    <source>
        <dbReference type="ARBA" id="ARBA00023002"/>
    </source>
</evidence>
<dbReference type="InterPro" id="IPR051814">
    <property type="entry name" value="NAD(P)H-dep_FMN_reductase"/>
</dbReference>
<dbReference type="EMBL" id="FPCG01000002">
    <property type="protein sequence ID" value="SFV21390.1"/>
    <property type="molecule type" value="Genomic_DNA"/>
</dbReference>
<dbReference type="PANTHER" id="PTHR43408">
    <property type="entry name" value="FMN REDUCTASE (NADPH)"/>
    <property type="match status" value="1"/>
</dbReference>
<dbReference type="InterPro" id="IPR023932">
    <property type="entry name" value="CE1759_FMN_reduct"/>
</dbReference>
<dbReference type="STRING" id="574650.SAMN04487966_102332"/>
<keyword evidence="1" id="KW-0285">Flavoprotein</keyword>
<name>A0A1I7MHN9_9MICC</name>
<dbReference type="GO" id="GO:0016491">
    <property type="term" value="F:oxidoreductase activity"/>
    <property type="evidence" value="ECO:0007669"/>
    <property type="project" value="UniProtKB-KW"/>
</dbReference>